<protein>
    <submittedName>
        <fullName evidence="3">Alkaline phosphatase D</fullName>
        <ecNumber evidence="3">3.1.3.1</ecNumber>
    </submittedName>
</protein>
<dbReference type="GO" id="GO:0004035">
    <property type="term" value="F:alkaline phosphatase activity"/>
    <property type="evidence" value="ECO:0007669"/>
    <property type="project" value="UniProtKB-EC"/>
</dbReference>
<proteinExistence type="predicted"/>
<dbReference type="CDD" id="cd07389">
    <property type="entry name" value="MPP_PhoD"/>
    <property type="match status" value="1"/>
</dbReference>
<dbReference type="Proteomes" id="UP000316770">
    <property type="component" value="Chromosome"/>
</dbReference>
<dbReference type="Gene3D" id="3.60.21.70">
    <property type="entry name" value="PhoD-like phosphatase"/>
    <property type="match status" value="1"/>
</dbReference>
<dbReference type="InterPro" id="IPR029052">
    <property type="entry name" value="Metallo-depent_PP-like"/>
</dbReference>
<feature type="domain" description="PhoD-like phosphatase metallophosphatase" evidence="1">
    <location>
        <begin position="154"/>
        <end position="487"/>
    </location>
</feature>
<dbReference type="PANTHER" id="PTHR43606:SF2">
    <property type="entry name" value="ALKALINE PHOSPHATASE FAMILY PROTEIN (AFU_ORTHOLOGUE AFUA_5G03860)"/>
    <property type="match status" value="1"/>
</dbReference>
<dbReference type="InterPro" id="IPR038607">
    <property type="entry name" value="PhoD-like_sf"/>
</dbReference>
<dbReference type="SUPFAM" id="SSF56300">
    <property type="entry name" value="Metallo-dependent phosphatases"/>
    <property type="match status" value="1"/>
</dbReference>
<dbReference type="InterPro" id="IPR052900">
    <property type="entry name" value="Phospholipid_Metab_Enz"/>
</dbReference>
<dbReference type="InterPro" id="IPR006311">
    <property type="entry name" value="TAT_signal"/>
</dbReference>
<dbReference type="AlphaFoldDB" id="A0A518J186"/>
<reference evidence="3 4" key="1">
    <citation type="submission" date="2019-02" db="EMBL/GenBank/DDBJ databases">
        <title>Deep-cultivation of Planctomycetes and their phenomic and genomic characterization uncovers novel biology.</title>
        <authorList>
            <person name="Wiegand S."/>
            <person name="Jogler M."/>
            <person name="Boedeker C."/>
            <person name="Pinto D."/>
            <person name="Vollmers J."/>
            <person name="Rivas-Marin E."/>
            <person name="Kohn T."/>
            <person name="Peeters S.H."/>
            <person name="Heuer A."/>
            <person name="Rast P."/>
            <person name="Oberbeckmann S."/>
            <person name="Bunk B."/>
            <person name="Jeske O."/>
            <person name="Meyerdierks A."/>
            <person name="Storesund J.E."/>
            <person name="Kallscheuer N."/>
            <person name="Luecker S."/>
            <person name="Lage O.M."/>
            <person name="Pohl T."/>
            <person name="Merkel B.J."/>
            <person name="Hornburger P."/>
            <person name="Mueller R.-W."/>
            <person name="Bruemmer F."/>
            <person name="Labrenz M."/>
            <person name="Spormann A.M."/>
            <person name="Op den Camp H."/>
            <person name="Overmann J."/>
            <person name="Amann R."/>
            <person name="Jetten M.S.M."/>
            <person name="Mascher T."/>
            <person name="Medema M.H."/>
            <person name="Devos D.P."/>
            <person name="Kaster A.-K."/>
            <person name="Ovreas L."/>
            <person name="Rohde M."/>
            <person name="Galperin M.Y."/>
            <person name="Jogler C."/>
        </authorList>
    </citation>
    <scope>NUCLEOTIDE SEQUENCE [LARGE SCALE GENOMIC DNA]</scope>
    <source>
        <strain evidence="3 4">Mal33</strain>
    </source>
</reference>
<dbReference type="PANTHER" id="PTHR43606">
    <property type="entry name" value="PHOSPHATASE, PUTATIVE (AFU_ORTHOLOGUE AFUA_6G08710)-RELATED"/>
    <property type="match status" value="1"/>
</dbReference>
<evidence type="ECO:0000259" key="1">
    <source>
        <dbReference type="Pfam" id="PF09423"/>
    </source>
</evidence>
<evidence type="ECO:0000259" key="2">
    <source>
        <dbReference type="Pfam" id="PF16655"/>
    </source>
</evidence>
<dbReference type="Pfam" id="PF16655">
    <property type="entry name" value="PhoD_N"/>
    <property type="match status" value="1"/>
</dbReference>
<feature type="domain" description="Phospholipase D N-terminal" evidence="2">
    <location>
        <begin position="46"/>
        <end position="141"/>
    </location>
</feature>
<dbReference type="EMBL" id="CP036318">
    <property type="protein sequence ID" value="QDV59104.1"/>
    <property type="molecule type" value="Genomic_DNA"/>
</dbReference>
<dbReference type="PROSITE" id="PS51318">
    <property type="entry name" value="TAT"/>
    <property type="match status" value="1"/>
</dbReference>
<dbReference type="EC" id="3.1.3.1" evidence="3"/>
<dbReference type="InterPro" id="IPR018946">
    <property type="entry name" value="PhoD-like_MPP"/>
</dbReference>
<dbReference type="Gene3D" id="2.60.40.380">
    <property type="entry name" value="Purple acid phosphatase-like, N-terminal"/>
    <property type="match status" value="1"/>
</dbReference>
<sequence>MSQHVSLDRRSLLTAASAAALWPLANIRIAEAADRRTRTSNDPFQLGIASGDPAPDGFVLWTRLAPDPLNGGGMPAENVRVRWQVATDDGMKNIVRKGVATADKDWAHSVHVEVQGLLPDRTYWYQFEAAGEISPIGRTRTTPAADVMPDRLRFAFASCQHYETGYFNALRHMANEDLHAVVHLGDYIYEGGMSKPRPRQHNSAEIVSLDDYRNRYALYRGDADLQAAHAAFPWIVTWDDHEFDNNCAGEISEQPDVAVSDFLNRRANAYKAYYEHMPLRRSTLPHGPMMQIYRNISYGRLAQFSVLDTRQYRTDQPCGDRNKPACQGVFDPNATLLGDVQEKWLCDGLEASPARWNILAQQVMMARVDRVPGDAVAYSMDQWAGYEAGRKRLIQFLQDRQIANPIVLTGDIHTNWVNDIKVDFDDEQAAAVATEFVGTSITSGGDGGEKRKDTDGVLADNPFVKFYNAERGYVRCEVTPQQWTSDFRVVPIVSKPESDCLTRASFVVEQGVAGAQRV</sequence>
<organism evidence="3 4">
    <name type="scientific">Rosistilla oblonga</name>
    <dbReference type="NCBI Taxonomy" id="2527990"/>
    <lineage>
        <taxon>Bacteria</taxon>
        <taxon>Pseudomonadati</taxon>
        <taxon>Planctomycetota</taxon>
        <taxon>Planctomycetia</taxon>
        <taxon>Pirellulales</taxon>
        <taxon>Pirellulaceae</taxon>
        <taxon>Rosistilla</taxon>
    </lineage>
</organism>
<evidence type="ECO:0000313" key="3">
    <source>
        <dbReference type="EMBL" id="QDV59104.1"/>
    </source>
</evidence>
<dbReference type="InterPro" id="IPR032093">
    <property type="entry name" value="PhoD_N"/>
</dbReference>
<evidence type="ECO:0000313" key="4">
    <source>
        <dbReference type="Proteomes" id="UP000316770"/>
    </source>
</evidence>
<name>A0A518J186_9BACT</name>
<keyword evidence="3" id="KW-0378">Hydrolase</keyword>
<dbReference type="RefSeq" id="WP_145290215.1">
    <property type="nucleotide sequence ID" value="NZ_CP036318.1"/>
</dbReference>
<dbReference type="Pfam" id="PF09423">
    <property type="entry name" value="PhoD"/>
    <property type="match status" value="1"/>
</dbReference>
<gene>
    <name evidence="3" type="primary">phoD_3</name>
    <name evidence="3" type="ORF">Mal33_51300</name>
</gene>
<keyword evidence="4" id="KW-1185">Reference proteome</keyword>
<accession>A0A518J186</accession>